<gene>
    <name evidence="2" type="ORF">SASPL_108579</name>
</gene>
<sequence length="127" mass="13901">MRVLRQETDSAPASPDLAVDPINRGESSSVEPFSVGQSVCLLRNCASLMKPMERRSSSARLKRSLSMDPSVVVIVLQMTNCSGATSFSSSSTDITIRRSGSLSHFDHKWLKSISCLRTNHTNSILPF</sequence>
<evidence type="ECO:0000313" key="2">
    <source>
        <dbReference type="EMBL" id="KAG6430509.1"/>
    </source>
</evidence>
<reference evidence="2" key="1">
    <citation type="submission" date="2018-01" db="EMBL/GenBank/DDBJ databases">
        <authorList>
            <person name="Mao J.F."/>
        </authorList>
    </citation>
    <scope>NUCLEOTIDE SEQUENCE</scope>
    <source>
        <strain evidence="2">Huo1</strain>
        <tissue evidence="2">Leaf</tissue>
    </source>
</reference>
<accession>A0A8X8YFK3</accession>
<evidence type="ECO:0000313" key="3">
    <source>
        <dbReference type="Proteomes" id="UP000298416"/>
    </source>
</evidence>
<dbReference type="AlphaFoldDB" id="A0A8X8YFK3"/>
<protein>
    <submittedName>
        <fullName evidence="2">Uncharacterized protein</fullName>
    </submittedName>
</protein>
<reference evidence="2" key="2">
    <citation type="submission" date="2020-08" db="EMBL/GenBank/DDBJ databases">
        <title>Plant Genome Project.</title>
        <authorList>
            <person name="Zhang R.-G."/>
        </authorList>
    </citation>
    <scope>NUCLEOTIDE SEQUENCE</scope>
    <source>
        <strain evidence="2">Huo1</strain>
        <tissue evidence="2">Leaf</tissue>
    </source>
</reference>
<dbReference type="Proteomes" id="UP000298416">
    <property type="component" value="Unassembled WGS sequence"/>
</dbReference>
<name>A0A8X8YFK3_SALSN</name>
<comment type="caution">
    <text evidence="2">The sequence shown here is derived from an EMBL/GenBank/DDBJ whole genome shotgun (WGS) entry which is preliminary data.</text>
</comment>
<organism evidence="2">
    <name type="scientific">Salvia splendens</name>
    <name type="common">Scarlet sage</name>
    <dbReference type="NCBI Taxonomy" id="180675"/>
    <lineage>
        <taxon>Eukaryota</taxon>
        <taxon>Viridiplantae</taxon>
        <taxon>Streptophyta</taxon>
        <taxon>Embryophyta</taxon>
        <taxon>Tracheophyta</taxon>
        <taxon>Spermatophyta</taxon>
        <taxon>Magnoliopsida</taxon>
        <taxon>eudicotyledons</taxon>
        <taxon>Gunneridae</taxon>
        <taxon>Pentapetalae</taxon>
        <taxon>asterids</taxon>
        <taxon>lamiids</taxon>
        <taxon>Lamiales</taxon>
        <taxon>Lamiaceae</taxon>
        <taxon>Nepetoideae</taxon>
        <taxon>Mentheae</taxon>
        <taxon>Salviinae</taxon>
        <taxon>Salvia</taxon>
        <taxon>Salvia subgen. Calosphace</taxon>
        <taxon>core Calosphace</taxon>
    </lineage>
</organism>
<feature type="region of interest" description="Disordered" evidence="1">
    <location>
        <begin position="1"/>
        <end position="31"/>
    </location>
</feature>
<evidence type="ECO:0000256" key="1">
    <source>
        <dbReference type="SAM" id="MobiDB-lite"/>
    </source>
</evidence>
<proteinExistence type="predicted"/>
<keyword evidence="3" id="KW-1185">Reference proteome</keyword>
<dbReference type="EMBL" id="PNBA02000003">
    <property type="protein sequence ID" value="KAG6430509.1"/>
    <property type="molecule type" value="Genomic_DNA"/>
</dbReference>